<dbReference type="PROSITE" id="PS50975">
    <property type="entry name" value="ATP_GRASP"/>
    <property type="match status" value="1"/>
</dbReference>
<evidence type="ECO:0000313" key="4">
    <source>
        <dbReference type="Proteomes" id="UP000460435"/>
    </source>
</evidence>
<dbReference type="GO" id="GO:0005524">
    <property type="term" value="F:ATP binding"/>
    <property type="evidence" value="ECO:0007669"/>
    <property type="project" value="UniProtKB-UniRule"/>
</dbReference>
<dbReference type="InterPro" id="IPR011761">
    <property type="entry name" value="ATP-grasp"/>
</dbReference>
<dbReference type="SUPFAM" id="SSF56059">
    <property type="entry name" value="Glutathione synthetase ATP-binding domain-like"/>
    <property type="match status" value="1"/>
</dbReference>
<dbReference type="Gene3D" id="3.30.1490.20">
    <property type="entry name" value="ATP-grasp fold, A domain"/>
    <property type="match status" value="1"/>
</dbReference>
<reference evidence="3 4" key="1">
    <citation type="submission" date="2019-11" db="EMBL/GenBank/DDBJ databases">
        <authorList>
            <person name="Li X.-J."/>
            <person name="Feng X.-M."/>
        </authorList>
    </citation>
    <scope>NUCLEOTIDE SEQUENCE [LARGE SCALE GENOMIC DNA]</scope>
    <source>
        <strain evidence="3 4">XMNu-373</strain>
    </source>
</reference>
<keyword evidence="4" id="KW-1185">Reference proteome</keyword>
<comment type="caution">
    <text evidence="3">The sequence shown here is derived from an EMBL/GenBank/DDBJ whole genome shotgun (WGS) entry which is preliminary data.</text>
</comment>
<dbReference type="AlphaFoldDB" id="A0A7K3M2C7"/>
<evidence type="ECO:0000256" key="1">
    <source>
        <dbReference type="PROSITE-ProRule" id="PRU00409"/>
    </source>
</evidence>
<dbReference type="GO" id="GO:0046872">
    <property type="term" value="F:metal ion binding"/>
    <property type="evidence" value="ECO:0007669"/>
    <property type="project" value="InterPro"/>
</dbReference>
<dbReference type="EMBL" id="WLZY01000003">
    <property type="protein sequence ID" value="NDL57419.1"/>
    <property type="molecule type" value="Genomic_DNA"/>
</dbReference>
<dbReference type="Proteomes" id="UP000460435">
    <property type="component" value="Unassembled WGS sequence"/>
</dbReference>
<feature type="domain" description="ATP-grasp" evidence="2">
    <location>
        <begin position="78"/>
        <end position="300"/>
    </location>
</feature>
<accession>A0A7K3M2C7</accession>
<keyword evidence="1" id="KW-0547">Nucleotide-binding</keyword>
<organism evidence="3 4">
    <name type="scientific">Phytoactinopolyspora mesophila</name>
    <dbReference type="NCBI Taxonomy" id="2650750"/>
    <lineage>
        <taxon>Bacteria</taxon>
        <taxon>Bacillati</taxon>
        <taxon>Actinomycetota</taxon>
        <taxon>Actinomycetes</taxon>
        <taxon>Jiangellales</taxon>
        <taxon>Jiangellaceae</taxon>
        <taxon>Phytoactinopolyspora</taxon>
    </lineage>
</organism>
<sequence>MTIDAASQRSPVAPHIYDGYQVHRAALAYGLTVLALPRQVLLAGRKSAVPAAISFTHGVPEASTMSAVTYAQDRRLRRALLERVGLPVPRGATFTWRSIDRAAQWVAREPGYPVVVKETVGENPAKTILDVSSDDELMAAFQVLRRRRPEDRSPGRNRDLAGYAANRLGFQIDDDGNEVAPPRTRFLIERQLRGVYVRIFACGDETPVSVVMDPRTGEPVRDVSAQLDASFSTVALRAVRGVPGLAAATVDIILEDPTSPADTQEHHIVELAERPRAASYATADESLGDRIGDTLVRFQAGQANLVLPPQRKAITTDIRVEGLRDAAAVAAGFTTAASGYDVDGAVAVTDDLEGIVAGTCHGTPAAIAALNESLMNGDLLGDRSSCIESRVEA</sequence>
<name>A0A7K3M2C7_9ACTN</name>
<dbReference type="InterPro" id="IPR013815">
    <property type="entry name" value="ATP_grasp_subdomain_1"/>
</dbReference>
<gene>
    <name evidence="3" type="ORF">F7O44_10080</name>
</gene>
<dbReference type="RefSeq" id="WP_162450133.1">
    <property type="nucleotide sequence ID" value="NZ_WLZY01000003.1"/>
</dbReference>
<keyword evidence="1" id="KW-0067">ATP-binding</keyword>
<protein>
    <recommendedName>
        <fullName evidence="2">ATP-grasp domain-containing protein</fullName>
    </recommendedName>
</protein>
<evidence type="ECO:0000313" key="3">
    <source>
        <dbReference type="EMBL" id="NDL57419.1"/>
    </source>
</evidence>
<proteinExistence type="predicted"/>
<evidence type="ECO:0000259" key="2">
    <source>
        <dbReference type="PROSITE" id="PS50975"/>
    </source>
</evidence>